<evidence type="ECO:0000256" key="1">
    <source>
        <dbReference type="ARBA" id="ARBA00004167"/>
    </source>
</evidence>
<dbReference type="InterPro" id="IPR007156">
    <property type="entry name" value="MamQ_LemA"/>
</dbReference>
<evidence type="ECO:0008006" key="9">
    <source>
        <dbReference type="Google" id="ProtNLM"/>
    </source>
</evidence>
<evidence type="ECO:0000313" key="7">
    <source>
        <dbReference type="EMBL" id="OGG08393.1"/>
    </source>
</evidence>
<feature type="transmembrane region" description="Helical" evidence="6">
    <location>
        <begin position="6"/>
        <end position="24"/>
    </location>
</feature>
<comment type="similarity">
    <text evidence="2">Belongs to the LemA family.</text>
</comment>
<dbReference type="GO" id="GO:0016020">
    <property type="term" value="C:membrane"/>
    <property type="evidence" value="ECO:0007669"/>
    <property type="project" value="UniProtKB-SubCell"/>
</dbReference>
<evidence type="ECO:0000256" key="3">
    <source>
        <dbReference type="ARBA" id="ARBA00022692"/>
    </source>
</evidence>
<comment type="subcellular location">
    <subcellularLocation>
        <location evidence="1">Membrane</location>
        <topology evidence="1">Single-pass membrane protein</topology>
    </subcellularLocation>
</comment>
<organism evidence="7 8">
    <name type="scientific">Candidatus Gottesmanbacteria bacterium RIFCSPHIGHO2_01_FULL_40_15</name>
    <dbReference type="NCBI Taxonomy" id="1798376"/>
    <lineage>
        <taxon>Bacteria</taxon>
        <taxon>Candidatus Gottesmaniibacteriota</taxon>
    </lineage>
</organism>
<dbReference type="PANTHER" id="PTHR34478:SF2">
    <property type="entry name" value="MEMBRANE PROTEIN"/>
    <property type="match status" value="1"/>
</dbReference>
<dbReference type="EMBL" id="MFJF01000002">
    <property type="protein sequence ID" value="OGG08393.1"/>
    <property type="molecule type" value="Genomic_DNA"/>
</dbReference>
<proteinExistence type="inferred from homology"/>
<dbReference type="SUPFAM" id="SSF140478">
    <property type="entry name" value="LemA-like"/>
    <property type="match status" value="1"/>
</dbReference>
<keyword evidence="3 6" id="KW-0812">Transmembrane</keyword>
<evidence type="ECO:0000313" key="8">
    <source>
        <dbReference type="Proteomes" id="UP000177354"/>
    </source>
</evidence>
<dbReference type="Proteomes" id="UP000177354">
    <property type="component" value="Unassembled WGS sequence"/>
</dbReference>
<evidence type="ECO:0000256" key="2">
    <source>
        <dbReference type="ARBA" id="ARBA00008854"/>
    </source>
</evidence>
<evidence type="ECO:0000256" key="5">
    <source>
        <dbReference type="ARBA" id="ARBA00023136"/>
    </source>
</evidence>
<keyword evidence="4 6" id="KW-1133">Transmembrane helix</keyword>
<keyword evidence="5 6" id="KW-0472">Membrane</keyword>
<name>A0A1F5Z7M8_9BACT</name>
<dbReference type="Gene3D" id="1.20.1440.20">
    <property type="entry name" value="LemA-like domain"/>
    <property type="match status" value="1"/>
</dbReference>
<comment type="caution">
    <text evidence="7">The sequence shown here is derived from an EMBL/GenBank/DDBJ whole genome shotgun (WGS) entry which is preliminary data.</text>
</comment>
<gene>
    <name evidence="7" type="ORF">A2777_02925</name>
</gene>
<accession>A0A1F5Z7M8</accession>
<sequence>MVPLVIVGLLILFIWFIYNDLVTVKMRVKEAWSQIDVQLNRRSDLIPNLVKTIKSYAKHEKEVFENVTKARSALVSATTPAAKAAAEGQFEKVLKTLFAVAENYPELKASDNYIQLQKELSDTEDKVAFARQFYNQAVMDYNTKLQLFPQTVVANMMSLKPAEFFKAGEKDRQKIEVIFDK</sequence>
<dbReference type="AlphaFoldDB" id="A0A1F5Z7M8"/>
<dbReference type="PANTHER" id="PTHR34478">
    <property type="entry name" value="PROTEIN LEMA"/>
    <property type="match status" value="1"/>
</dbReference>
<dbReference type="Pfam" id="PF04011">
    <property type="entry name" value="LemA"/>
    <property type="match status" value="1"/>
</dbReference>
<reference evidence="7 8" key="1">
    <citation type="journal article" date="2016" name="Nat. Commun.">
        <title>Thousands of microbial genomes shed light on interconnected biogeochemical processes in an aquifer system.</title>
        <authorList>
            <person name="Anantharaman K."/>
            <person name="Brown C.T."/>
            <person name="Hug L.A."/>
            <person name="Sharon I."/>
            <person name="Castelle C.J."/>
            <person name="Probst A.J."/>
            <person name="Thomas B.C."/>
            <person name="Singh A."/>
            <person name="Wilkins M.J."/>
            <person name="Karaoz U."/>
            <person name="Brodie E.L."/>
            <person name="Williams K.H."/>
            <person name="Hubbard S.S."/>
            <person name="Banfield J.F."/>
        </authorList>
    </citation>
    <scope>NUCLEOTIDE SEQUENCE [LARGE SCALE GENOMIC DNA]</scope>
</reference>
<evidence type="ECO:0000256" key="6">
    <source>
        <dbReference type="SAM" id="Phobius"/>
    </source>
</evidence>
<protein>
    <recommendedName>
        <fullName evidence="9">LemA family protein</fullName>
    </recommendedName>
</protein>
<dbReference type="InterPro" id="IPR023353">
    <property type="entry name" value="LemA-like_dom_sf"/>
</dbReference>
<evidence type="ECO:0000256" key="4">
    <source>
        <dbReference type="ARBA" id="ARBA00022989"/>
    </source>
</evidence>